<reference evidence="2 3" key="1">
    <citation type="submission" date="2023-02" db="EMBL/GenBank/DDBJ databases">
        <title>Genome sequence of Mucilaginibacter jinjuensis strain KACC 16571.</title>
        <authorList>
            <person name="Kim S."/>
            <person name="Heo J."/>
            <person name="Kwon S.-W."/>
        </authorList>
    </citation>
    <scope>NUCLEOTIDE SEQUENCE [LARGE SCALE GENOMIC DNA]</scope>
    <source>
        <strain evidence="2 3">KACC 16571</strain>
    </source>
</reference>
<sequence>MRQFITVLLIAIFIACAQFVCAQQCTGNLGAPAFSETFGHGTLYEPGPALPDGVTDLYYFADNCGGPDLVPNHPDAGMYTLQSVMGPTCKGGTWQSLNQDHTGDPHGYMMIINAGAQPDVFFTERVPGNTLCPGTTYYFGAFIMNILRDLPSTQGYVEPNITFNIRDATTKAIIKSINTGNLKATDLPQWIPVGTLFTSPVDGADVIIEIANNSYGNGNGNDLALDDITLSPCGPMITNGFNVIGDVTPKSVCENTNINYTLVSQQTGYTNPSYQWQFRNETYGDWQNVTTPGAQTSSLPLSIPNAAIGIYQYRVGVLAGTSTSESCRIYSDPLTINVYPDPVLKIDAVTSGCIGYPVQLSLDVITVYPQGLSLAGDPTFEWSGPSGFTSTESSPFISYNGDPTLNGVYTVKVTKNGCSTFAHTIVNVSLPATINSTSATNVDVCEGDVTQLSVDAKNATTYKWVPAIGLDHDDIANPIANPAVTTTYEVTVSNSGCPDVAPYTHITVNVLKKPQADAGQTIKIFAGQSAQLNGIAKGDKVNYYWTPNLYLNTSTSLTPTATPPQDITYTLHVVSNTICGESTSDVFVRVYQLLTIPNTFTPNGDGINDKWEIKNLITYPNALLSVYNRNGQQVFQNKGGSTAWDGTYNGSPLPVGTYYYIIDLQDDNLPKPAGWVLIVR</sequence>
<dbReference type="EMBL" id="CP117167">
    <property type="protein sequence ID" value="WCT12214.1"/>
    <property type="molecule type" value="Genomic_DNA"/>
</dbReference>
<dbReference type="InterPro" id="IPR026341">
    <property type="entry name" value="T9SS_type_B"/>
</dbReference>
<dbReference type="NCBIfam" id="TIGR04131">
    <property type="entry name" value="Bac_Flav_CTERM"/>
    <property type="match status" value="1"/>
</dbReference>
<dbReference type="Proteomes" id="UP001216139">
    <property type="component" value="Chromosome"/>
</dbReference>
<name>A0ABY7T7F0_9SPHI</name>
<keyword evidence="1" id="KW-0732">Signal</keyword>
<feature type="chain" id="PRO_5046369303" evidence="1">
    <location>
        <begin position="23"/>
        <end position="680"/>
    </location>
</feature>
<organism evidence="2 3">
    <name type="scientific">Mucilaginibacter jinjuensis</name>
    <dbReference type="NCBI Taxonomy" id="1176721"/>
    <lineage>
        <taxon>Bacteria</taxon>
        <taxon>Pseudomonadati</taxon>
        <taxon>Bacteroidota</taxon>
        <taxon>Sphingobacteriia</taxon>
        <taxon>Sphingobacteriales</taxon>
        <taxon>Sphingobacteriaceae</taxon>
        <taxon>Mucilaginibacter</taxon>
    </lineage>
</organism>
<dbReference type="Pfam" id="PF13585">
    <property type="entry name" value="CHU_C"/>
    <property type="match status" value="1"/>
</dbReference>
<dbReference type="InterPro" id="IPR013783">
    <property type="entry name" value="Ig-like_fold"/>
</dbReference>
<gene>
    <name evidence="2" type="ORF">PQO05_26160</name>
</gene>
<dbReference type="RefSeq" id="WP_273630464.1">
    <property type="nucleotide sequence ID" value="NZ_CP117167.1"/>
</dbReference>
<accession>A0ABY7T7F0</accession>
<dbReference type="PROSITE" id="PS51257">
    <property type="entry name" value="PROKAR_LIPOPROTEIN"/>
    <property type="match status" value="1"/>
</dbReference>
<evidence type="ECO:0000313" key="2">
    <source>
        <dbReference type="EMBL" id="WCT12214.1"/>
    </source>
</evidence>
<proteinExistence type="predicted"/>
<protein>
    <submittedName>
        <fullName evidence="2">Gliding motility-associated C-terminal domain-containing protein</fullName>
    </submittedName>
</protein>
<evidence type="ECO:0000313" key="3">
    <source>
        <dbReference type="Proteomes" id="UP001216139"/>
    </source>
</evidence>
<evidence type="ECO:0000256" key="1">
    <source>
        <dbReference type="SAM" id="SignalP"/>
    </source>
</evidence>
<keyword evidence="3" id="KW-1185">Reference proteome</keyword>
<dbReference type="Gene3D" id="2.60.40.10">
    <property type="entry name" value="Immunoglobulins"/>
    <property type="match status" value="1"/>
</dbReference>
<feature type="signal peptide" evidence="1">
    <location>
        <begin position="1"/>
        <end position="22"/>
    </location>
</feature>